<feature type="transmembrane region" description="Helical" evidence="1">
    <location>
        <begin position="87"/>
        <end position="108"/>
    </location>
</feature>
<dbReference type="RefSeq" id="WP_115084106.1">
    <property type="nucleotide sequence ID" value="NZ_JABZTV010000047.1"/>
</dbReference>
<feature type="transmembrane region" description="Helical" evidence="1">
    <location>
        <begin position="187"/>
        <end position="207"/>
    </location>
</feature>
<protein>
    <submittedName>
        <fullName evidence="2">Uncharacterized protein</fullName>
    </submittedName>
</protein>
<dbReference type="GeneID" id="78571837"/>
<accession>A0A379G9Y5</accession>
<dbReference type="AlphaFoldDB" id="A0A379G9Y5"/>
<evidence type="ECO:0000313" key="2">
    <source>
        <dbReference type="EMBL" id="SUC37721.1"/>
    </source>
</evidence>
<feature type="transmembrane region" description="Helical" evidence="1">
    <location>
        <begin position="161"/>
        <end position="181"/>
    </location>
</feature>
<dbReference type="EMBL" id="UGTP01000003">
    <property type="protein sequence ID" value="SUC37721.1"/>
    <property type="molecule type" value="Genomic_DNA"/>
</dbReference>
<keyword evidence="1" id="KW-1133">Transmembrane helix</keyword>
<dbReference type="Proteomes" id="UP000254235">
    <property type="component" value="Unassembled WGS sequence"/>
</dbReference>
<feature type="transmembrane region" description="Helical" evidence="1">
    <location>
        <begin position="21"/>
        <end position="38"/>
    </location>
</feature>
<keyword evidence="1" id="KW-0472">Membrane</keyword>
<evidence type="ECO:0000313" key="3">
    <source>
        <dbReference type="Proteomes" id="UP000254235"/>
    </source>
</evidence>
<reference evidence="2 3" key="1">
    <citation type="submission" date="2018-06" db="EMBL/GenBank/DDBJ databases">
        <authorList>
            <consortium name="Pathogen Informatics"/>
            <person name="Doyle S."/>
        </authorList>
    </citation>
    <scope>NUCLEOTIDE SEQUENCE [LARGE SCALE GENOMIC DNA]</scope>
    <source>
        <strain evidence="2 3">NCTC13043</strain>
    </source>
</reference>
<gene>
    <name evidence="2" type="ORF">NCTC13043_02217</name>
</gene>
<feature type="transmembrane region" description="Helical" evidence="1">
    <location>
        <begin position="128"/>
        <end position="149"/>
    </location>
</feature>
<feature type="transmembrane region" description="Helical" evidence="1">
    <location>
        <begin position="58"/>
        <end position="75"/>
    </location>
</feature>
<name>A0A379G9Y5_9BACT</name>
<keyword evidence="1" id="KW-0812">Transmembrane</keyword>
<sequence>MKKLIIDHFSLRSNELKVLKVLEIVYVFCTVALFLVMVNQCGETLTEGSVSVSDVVSITAEGLILFCEVAFLAILQRGLNGVGHQKSLVRCANVLTTVMGLGVVYAILGKFSLLYYGTEDLPDLLDWTAFLSHLFYLVFAFGVFAWVYFHASSKLCAYLRYALLAALLAFIFIVASTWLVLLNFPSLFTAITLTISIAFQTGCFLLLTRMLKYRGNKTDADNTHSDTSFNH</sequence>
<dbReference type="OrthoDB" id="1072250at2"/>
<proteinExistence type="predicted"/>
<evidence type="ECO:0000256" key="1">
    <source>
        <dbReference type="SAM" id="Phobius"/>
    </source>
</evidence>
<organism evidence="2 3">
    <name type="scientific">Prevotella pallens</name>
    <dbReference type="NCBI Taxonomy" id="60133"/>
    <lineage>
        <taxon>Bacteria</taxon>
        <taxon>Pseudomonadati</taxon>
        <taxon>Bacteroidota</taxon>
        <taxon>Bacteroidia</taxon>
        <taxon>Bacteroidales</taxon>
        <taxon>Prevotellaceae</taxon>
        <taxon>Prevotella</taxon>
    </lineage>
</organism>